<dbReference type="KEGG" id="obi:106868947"/>
<dbReference type="PANTHER" id="PTHR12900">
    <property type="entry name" value="MITOTIC AND DNA DAMAGE CHECKPOINT PROTEIN HUS1"/>
    <property type="match status" value="1"/>
</dbReference>
<dbReference type="GO" id="GO:0033314">
    <property type="term" value="P:mitotic DNA replication checkpoint signaling"/>
    <property type="evidence" value="ECO:0007669"/>
    <property type="project" value="TreeGrafter"/>
</dbReference>
<dbReference type="InterPro" id="IPR046938">
    <property type="entry name" value="DNA_clamp_sf"/>
</dbReference>
<dbReference type="PIRSF" id="PIRSF011312">
    <property type="entry name" value="Cell_cycle_HUS1"/>
    <property type="match status" value="1"/>
</dbReference>
<evidence type="ECO:0000256" key="4">
    <source>
        <dbReference type="PIRNR" id="PIRNR011312"/>
    </source>
</evidence>
<keyword evidence="3" id="KW-0539">Nucleus</keyword>
<dbReference type="Gene3D" id="3.70.10.10">
    <property type="match status" value="1"/>
</dbReference>
<sequence>MRFRAKLVDIGSIQHFTRIIATITRLCKTCVLRITLEKFYFIILEKALHGGAKVWCELFQDHFFDEYMLDGLSKDNDEIFLEINPDNLLKALKTGQNAKWIKIKLTKKQVPCLTLEVDLPTVTGLSRTVVHDIPVSVLALRHWVDYDEPDVPDFDVSINMPALKLLRNVVDKMKSLSNFVIVSANYDGKMKLTVETDVASVCTYFRDLTNPKWKDKNSDLIQSSSKDPSEFSEVRVDLKKFAQFLNGLQLNPSRVICNFSEDQMIHILLLHDDVTLQYFMPAVSV</sequence>
<dbReference type="AlphaFoldDB" id="A0A0L8HS17"/>
<dbReference type="OrthoDB" id="10063861at2759"/>
<name>A0A0L8HS17_OCTBM</name>
<protein>
    <recommendedName>
        <fullName evidence="4">Checkpoint protein</fullName>
    </recommendedName>
</protein>
<evidence type="ECO:0000256" key="3">
    <source>
        <dbReference type="ARBA" id="ARBA00023242"/>
    </source>
</evidence>
<proteinExistence type="inferred from homology"/>
<dbReference type="GO" id="GO:0000724">
    <property type="term" value="P:double-strand break repair via homologous recombination"/>
    <property type="evidence" value="ECO:0007669"/>
    <property type="project" value="TreeGrafter"/>
</dbReference>
<dbReference type="InterPro" id="IPR016580">
    <property type="entry name" value="HUS1"/>
</dbReference>
<dbReference type="GO" id="GO:0044778">
    <property type="term" value="P:meiotic DNA integrity checkpoint signaling"/>
    <property type="evidence" value="ECO:0007669"/>
    <property type="project" value="TreeGrafter"/>
</dbReference>
<reference evidence="5" key="1">
    <citation type="submission" date="2015-07" db="EMBL/GenBank/DDBJ databases">
        <title>MeaNS - Measles Nucleotide Surveillance Program.</title>
        <authorList>
            <person name="Tran T."/>
            <person name="Druce J."/>
        </authorList>
    </citation>
    <scope>NUCLEOTIDE SEQUENCE</scope>
    <source>
        <strain evidence="5">UCB-OBI-ISO-001</strain>
        <tissue evidence="5">Gonad</tissue>
    </source>
</reference>
<dbReference type="SUPFAM" id="SSF55979">
    <property type="entry name" value="DNA clamp"/>
    <property type="match status" value="1"/>
</dbReference>
<evidence type="ECO:0000256" key="1">
    <source>
        <dbReference type="ARBA" id="ARBA00004123"/>
    </source>
</evidence>
<dbReference type="EMBL" id="KQ417429">
    <property type="protein sequence ID" value="KOF92006.1"/>
    <property type="molecule type" value="Genomic_DNA"/>
</dbReference>
<dbReference type="GO" id="GO:0030896">
    <property type="term" value="C:checkpoint clamp complex"/>
    <property type="evidence" value="ECO:0007669"/>
    <property type="project" value="InterPro"/>
</dbReference>
<dbReference type="GO" id="GO:0031573">
    <property type="term" value="P:mitotic intra-S DNA damage checkpoint signaling"/>
    <property type="evidence" value="ECO:0007669"/>
    <property type="project" value="TreeGrafter"/>
</dbReference>
<dbReference type="GO" id="GO:0000723">
    <property type="term" value="P:telomere maintenance"/>
    <property type="evidence" value="ECO:0007669"/>
    <property type="project" value="TreeGrafter"/>
</dbReference>
<comment type="similarity">
    <text evidence="2 4">Belongs to the HUS1 family.</text>
</comment>
<evidence type="ECO:0000256" key="2">
    <source>
        <dbReference type="ARBA" id="ARBA00005563"/>
    </source>
</evidence>
<organism evidence="5">
    <name type="scientific">Octopus bimaculoides</name>
    <name type="common">California two-spotted octopus</name>
    <dbReference type="NCBI Taxonomy" id="37653"/>
    <lineage>
        <taxon>Eukaryota</taxon>
        <taxon>Metazoa</taxon>
        <taxon>Spiralia</taxon>
        <taxon>Lophotrochozoa</taxon>
        <taxon>Mollusca</taxon>
        <taxon>Cephalopoda</taxon>
        <taxon>Coleoidea</taxon>
        <taxon>Octopodiformes</taxon>
        <taxon>Octopoda</taxon>
        <taxon>Incirrata</taxon>
        <taxon>Octopodidae</taxon>
        <taxon>Octopus</taxon>
    </lineage>
</organism>
<dbReference type="OMA" id="VCWMRLE"/>
<dbReference type="InterPro" id="IPR007150">
    <property type="entry name" value="HUS1/Mec3"/>
</dbReference>
<dbReference type="GO" id="GO:0006289">
    <property type="term" value="P:nucleotide-excision repair"/>
    <property type="evidence" value="ECO:0007669"/>
    <property type="project" value="TreeGrafter"/>
</dbReference>
<accession>A0A0L8HS17</accession>
<gene>
    <name evidence="5" type="ORF">OCBIM_22007565mg</name>
</gene>
<comment type="subcellular location">
    <subcellularLocation>
        <location evidence="1">Nucleus</location>
    </subcellularLocation>
</comment>
<dbReference type="STRING" id="37653.A0A0L8HS17"/>
<dbReference type="Pfam" id="PF04005">
    <property type="entry name" value="Hus1"/>
    <property type="match status" value="1"/>
</dbReference>
<evidence type="ECO:0000313" key="5">
    <source>
        <dbReference type="EMBL" id="KOF92006.1"/>
    </source>
</evidence>
<dbReference type="GO" id="GO:0005730">
    <property type="term" value="C:nucleolus"/>
    <property type="evidence" value="ECO:0007669"/>
    <property type="project" value="InterPro"/>
</dbReference>
<dbReference type="PANTHER" id="PTHR12900:SF0">
    <property type="entry name" value="CHECKPOINT PROTEIN"/>
    <property type="match status" value="1"/>
</dbReference>
<dbReference type="GO" id="GO:0035861">
    <property type="term" value="C:site of double-strand break"/>
    <property type="evidence" value="ECO:0007669"/>
    <property type="project" value="TreeGrafter"/>
</dbReference>